<organism evidence="2 3">
    <name type="scientific">Rhizobium binae</name>
    <dbReference type="NCBI Taxonomy" id="1138190"/>
    <lineage>
        <taxon>Bacteria</taxon>
        <taxon>Pseudomonadati</taxon>
        <taxon>Pseudomonadota</taxon>
        <taxon>Alphaproteobacteria</taxon>
        <taxon>Hyphomicrobiales</taxon>
        <taxon>Rhizobiaceae</taxon>
        <taxon>Rhizobium/Agrobacterium group</taxon>
        <taxon>Rhizobium</taxon>
    </lineage>
</organism>
<evidence type="ECO:0000313" key="3">
    <source>
        <dbReference type="Proteomes" id="UP001549077"/>
    </source>
</evidence>
<keyword evidence="1" id="KW-0732">Signal</keyword>
<feature type="signal peptide" evidence="1">
    <location>
        <begin position="1"/>
        <end position="22"/>
    </location>
</feature>
<comment type="caution">
    <text evidence="2">The sequence shown here is derived from an EMBL/GenBank/DDBJ whole genome shotgun (WGS) entry which is preliminary data.</text>
</comment>
<accession>A0ABV2MET9</accession>
<dbReference type="GeneID" id="91148219"/>
<evidence type="ECO:0000313" key="2">
    <source>
        <dbReference type="EMBL" id="MET3754989.1"/>
    </source>
</evidence>
<proteinExistence type="predicted"/>
<keyword evidence="3" id="KW-1185">Reference proteome</keyword>
<gene>
    <name evidence="2" type="ORF">ABID08_002346</name>
</gene>
<feature type="chain" id="PRO_5045571279" description="DUF4431 domain-containing protein" evidence="1">
    <location>
        <begin position="23"/>
        <end position="248"/>
    </location>
</feature>
<name>A0ABV2MET9_9HYPH</name>
<protein>
    <recommendedName>
        <fullName evidence="4">DUF4431 domain-containing protein</fullName>
    </recommendedName>
</protein>
<dbReference type="EMBL" id="JBEPMY010000004">
    <property type="protein sequence ID" value="MET3754989.1"/>
    <property type="molecule type" value="Genomic_DNA"/>
</dbReference>
<sequence>MKLPIWFSTAAAATLFASAAHSACYDVSKKEPSSLIGHLTHRIFAGPPNFEDVQKGDTPEPGYVLKLDHPICIVGDEFADPSNMFDEVQLVPTDSTAKDMAKFRDADVYVDVTDPMPAMTGHHHRPLLVWVKSVSSARDITASYGTAATTIEAFYAALHSGDGALASSYVVPEKTRKGAFSPKALSSFYGSLSEPITLIDVSRVSDNRFSVRYHFSDGKRACDGSATVTTVNRGGRDYISGIHAKNGC</sequence>
<dbReference type="RefSeq" id="WP_168294941.1">
    <property type="nucleotide sequence ID" value="NZ_CP071604.1"/>
</dbReference>
<reference evidence="2 3" key="1">
    <citation type="submission" date="2024-06" db="EMBL/GenBank/DDBJ databases">
        <title>Genomic Encyclopedia of Type Strains, Phase IV (KMG-IV): sequencing the most valuable type-strain genomes for metagenomic binning, comparative biology and taxonomic classification.</title>
        <authorList>
            <person name="Goeker M."/>
        </authorList>
    </citation>
    <scope>NUCLEOTIDE SEQUENCE [LARGE SCALE GENOMIC DNA]</scope>
    <source>
        <strain evidence="2 3">DSM 29288</strain>
    </source>
</reference>
<dbReference type="Proteomes" id="UP001549077">
    <property type="component" value="Unassembled WGS sequence"/>
</dbReference>
<evidence type="ECO:0000256" key="1">
    <source>
        <dbReference type="SAM" id="SignalP"/>
    </source>
</evidence>
<evidence type="ECO:0008006" key="4">
    <source>
        <dbReference type="Google" id="ProtNLM"/>
    </source>
</evidence>